<evidence type="ECO:0000313" key="3">
    <source>
        <dbReference type="Proteomes" id="UP000298663"/>
    </source>
</evidence>
<evidence type="ECO:0008006" key="4">
    <source>
        <dbReference type="Google" id="ProtNLM"/>
    </source>
</evidence>
<dbReference type="SUPFAM" id="SSF81382">
    <property type="entry name" value="Skp1 dimerisation domain-like"/>
    <property type="match status" value="1"/>
</dbReference>
<accession>A0A4U5LUD5</accession>
<feature type="compositionally biased region" description="Basic residues" evidence="1">
    <location>
        <begin position="55"/>
        <end position="67"/>
    </location>
</feature>
<name>A0A4U5LUD5_STECR</name>
<feature type="compositionally biased region" description="Basic and acidic residues" evidence="1">
    <location>
        <begin position="45"/>
        <end position="54"/>
    </location>
</feature>
<proteinExistence type="predicted"/>
<dbReference type="Gene3D" id="3.30.710.10">
    <property type="entry name" value="Potassium Channel Kv1.1, Chain A"/>
    <property type="match status" value="1"/>
</dbReference>
<gene>
    <name evidence="2" type="ORF">L596_029355</name>
</gene>
<dbReference type="InterPro" id="IPR011333">
    <property type="entry name" value="SKP1/BTB/POZ_sf"/>
</dbReference>
<feature type="region of interest" description="Disordered" evidence="1">
    <location>
        <begin position="120"/>
        <end position="155"/>
    </location>
</feature>
<dbReference type="InterPro" id="IPR036296">
    <property type="entry name" value="SKP1-like_dim_sf"/>
</dbReference>
<keyword evidence="3" id="KW-1185">Reference proteome</keyword>
<reference evidence="2 3" key="1">
    <citation type="journal article" date="2015" name="Genome Biol.">
        <title>Comparative genomics of Steinernema reveals deeply conserved gene regulatory networks.</title>
        <authorList>
            <person name="Dillman A.R."/>
            <person name="Macchietto M."/>
            <person name="Porter C.F."/>
            <person name="Rogers A."/>
            <person name="Williams B."/>
            <person name="Antoshechkin I."/>
            <person name="Lee M.M."/>
            <person name="Goodwin Z."/>
            <person name="Lu X."/>
            <person name="Lewis E.E."/>
            <person name="Goodrich-Blair H."/>
            <person name="Stock S.P."/>
            <person name="Adams B.J."/>
            <person name="Sternberg P.W."/>
            <person name="Mortazavi A."/>
        </authorList>
    </citation>
    <scope>NUCLEOTIDE SEQUENCE [LARGE SCALE GENOMIC DNA]</scope>
    <source>
        <strain evidence="2 3">ALL</strain>
    </source>
</reference>
<feature type="region of interest" description="Disordered" evidence="1">
    <location>
        <begin position="45"/>
        <end position="67"/>
    </location>
</feature>
<dbReference type="AlphaFoldDB" id="A0A4U5LUD5"/>
<sequence length="155" mass="17976">MLKQMLNDLGFERTESIPRGIPLPSVEGEALGKILKWLEIHANEEPRSEEERQMHRFQPKRRQGGQRALRHLRASTEAGGCDNAAYYLEMPDLTDSLIKYTANNLEGKEAAKMAEWLAIPQKKDRRTSGRRRRKTTKREDRLKKEDAIEQFLTSD</sequence>
<dbReference type="Proteomes" id="UP000298663">
    <property type="component" value="Unassembled WGS sequence"/>
</dbReference>
<feature type="compositionally biased region" description="Basic residues" evidence="1">
    <location>
        <begin position="123"/>
        <end position="136"/>
    </location>
</feature>
<dbReference type="EMBL" id="AZBU02000012">
    <property type="protein sequence ID" value="TKR59723.1"/>
    <property type="molecule type" value="Genomic_DNA"/>
</dbReference>
<organism evidence="2 3">
    <name type="scientific">Steinernema carpocapsae</name>
    <name type="common">Entomopathogenic nematode</name>
    <dbReference type="NCBI Taxonomy" id="34508"/>
    <lineage>
        <taxon>Eukaryota</taxon>
        <taxon>Metazoa</taxon>
        <taxon>Ecdysozoa</taxon>
        <taxon>Nematoda</taxon>
        <taxon>Chromadorea</taxon>
        <taxon>Rhabditida</taxon>
        <taxon>Tylenchina</taxon>
        <taxon>Panagrolaimomorpha</taxon>
        <taxon>Strongyloidoidea</taxon>
        <taxon>Steinernematidae</taxon>
        <taxon>Steinernema</taxon>
    </lineage>
</organism>
<evidence type="ECO:0000256" key="1">
    <source>
        <dbReference type="SAM" id="MobiDB-lite"/>
    </source>
</evidence>
<comment type="caution">
    <text evidence="2">The sequence shown here is derived from an EMBL/GenBank/DDBJ whole genome shotgun (WGS) entry which is preliminary data.</text>
</comment>
<feature type="compositionally biased region" description="Basic and acidic residues" evidence="1">
    <location>
        <begin position="137"/>
        <end position="147"/>
    </location>
</feature>
<reference evidence="2 3" key="2">
    <citation type="journal article" date="2019" name="G3 (Bethesda)">
        <title>Hybrid Assembly of the Genome of the Entomopathogenic Nematode Steinernema carpocapsae Identifies the X-Chromosome.</title>
        <authorList>
            <person name="Serra L."/>
            <person name="Macchietto M."/>
            <person name="Macias-Munoz A."/>
            <person name="McGill C.J."/>
            <person name="Rodriguez I.M."/>
            <person name="Rodriguez B."/>
            <person name="Murad R."/>
            <person name="Mortazavi A."/>
        </authorList>
    </citation>
    <scope>NUCLEOTIDE SEQUENCE [LARGE SCALE GENOMIC DNA]</scope>
    <source>
        <strain evidence="2 3">ALL</strain>
    </source>
</reference>
<dbReference type="GO" id="GO:0006511">
    <property type="term" value="P:ubiquitin-dependent protein catabolic process"/>
    <property type="evidence" value="ECO:0007669"/>
    <property type="project" value="InterPro"/>
</dbReference>
<evidence type="ECO:0000313" key="2">
    <source>
        <dbReference type="EMBL" id="TKR59723.1"/>
    </source>
</evidence>
<protein>
    <recommendedName>
        <fullName evidence="4">SKP1 component POZ domain-containing protein</fullName>
    </recommendedName>
</protein>
<dbReference type="SUPFAM" id="SSF54695">
    <property type="entry name" value="POZ domain"/>
    <property type="match status" value="1"/>
</dbReference>
<dbReference type="OrthoDB" id="5788891at2759"/>